<name>A0A9Q8Z951_CURCL</name>
<dbReference type="Proteomes" id="UP001056012">
    <property type="component" value="Chromosome 4"/>
</dbReference>
<dbReference type="AlphaFoldDB" id="A0A9Q8Z951"/>
<dbReference type="OrthoDB" id="5410040at2759"/>
<gene>
    <name evidence="3" type="ORF">yc1106_06036</name>
</gene>
<dbReference type="PANTHER" id="PTHR40020">
    <property type="entry name" value="CYTOCHROME C OXIDASE ASSEMBLY FACTOR 2"/>
    <property type="match status" value="1"/>
</dbReference>
<keyword evidence="4" id="KW-1185">Reference proteome</keyword>
<evidence type="ECO:0000313" key="4">
    <source>
        <dbReference type="Proteomes" id="UP001056012"/>
    </source>
</evidence>
<evidence type="ECO:0000256" key="1">
    <source>
        <dbReference type="SAM" id="MobiDB-lite"/>
    </source>
</evidence>
<organism evidence="3 4">
    <name type="scientific">Curvularia clavata</name>
    <dbReference type="NCBI Taxonomy" id="95742"/>
    <lineage>
        <taxon>Eukaryota</taxon>
        <taxon>Fungi</taxon>
        <taxon>Dikarya</taxon>
        <taxon>Ascomycota</taxon>
        <taxon>Pezizomycotina</taxon>
        <taxon>Dothideomycetes</taxon>
        <taxon>Pleosporomycetidae</taxon>
        <taxon>Pleosporales</taxon>
        <taxon>Pleosporineae</taxon>
        <taxon>Pleosporaceae</taxon>
        <taxon>Curvularia</taxon>
    </lineage>
</organism>
<evidence type="ECO:0000313" key="3">
    <source>
        <dbReference type="EMBL" id="USP78762.1"/>
    </source>
</evidence>
<dbReference type="GO" id="GO:0033617">
    <property type="term" value="P:mitochondrial respiratory chain complex IV assembly"/>
    <property type="evidence" value="ECO:0007669"/>
    <property type="project" value="TreeGrafter"/>
</dbReference>
<feature type="region of interest" description="Disordered" evidence="1">
    <location>
        <begin position="36"/>
        <end position="73"/>
    </location>
</feature>
<keyword evidence="2" id="KW-0732">Signal</keyword>
<evidence type="ECO:0000256" key="2">
    <source>
        <dbReference type="SAM" id="SignalP"/>
    </source>
</evidence>
<feature type="signal peptide" evidence="2">
    <location>
        <begin position="1"/>
        <end position="28"/>
    </location>
</feature>
<dbReference type="PANTHER" id="PTHR40020:SF1">
    <property type="entry name" value="CYTOCHROME C OXIDASE ASSEMBLY FACTOR 2"/>
    <property type="match status" value="1"/>
</dbReference>
<accession>A0A9Q8Z951</accession>
<protein>
    <submittedName>
        <fullName evidence="3">Uncharacterized protein</fullName>
    </submittedName>
</protein>
<dbReference type="EMBL" id="CP089277">
    <property type="protein sequence ID" value="USP78762.1"/>
    <property type="molecule type" value="Genomic_DNA"/>
</dbReference>
<reference evidence="3" key="1">
    <citation type="submission" date="2021-12" db="EMBL/GenBank/DDBJ databases">
        <title>Curvularia clavata genome.</title>
        <authorList>
            <person name="Cao Y."/>
        </authorList>
    </citation>
    <scope>NUCLEOTIDE SEQUENCE</scope>
    <source>
        <strain evidence="3">Yc1106</strain>
    </source>
</reference>
<feature type="chain" id="PRO_5040296654" evidence="2">
    <location>
        <begin position="29"/>
        <end position="135"/>
    </location>
</feature>
<sequence length="135" mass="15373">MPPHLHPRSRMTTSLFTSTLMISFLVVAAPHVLPCPVDPRTLTDSADPTGENRRRRRRRIPEGETTDDILSEERRRRQLIEEKLAAKRECPVPKPGGLIGQVLGVREEDKQEQEATIMQRVEKAICRPWGKTGDQ</sequence>
<dbReference type="VEuPathDB" id="FungiDB:yc1106_06036"/>
<proteinExistence type="predicted"/>
<dbReference type="GO" id="GO:0005759">
    <property type="term" value="C:mitochondrial matrix"/>
    <property type="evidence" value="ECO:0007669"/>
    <property type="project" value="TreeGrafter"/>
</dbReference>